<dbReference type="SUPFAM" id="SSF52540">
    <property type="entry name" value="P-loop containing nucleoside triphosphate hydrolases"/>
    <property type="match status" value="1"/>
</dbReference>
<dbReference type="RefSeq" id="WP_110574726.1">
    <property type="nucleotide sequence ID" value="NZ_PIPV01000006.1"/>
</dbReference>
<dbReference type="Pfam" id="PF00005">
    <property type="entry name" value="ABC_tran"/>
    <property type="match status" value="1"/>
</dbReference>
<dbReference type="PROSITE" id="PS00211">
    <property type="entry name" value="ABC_TRANSPORTER_1"/>
    <property type="match status" value="1"/>
</dbReference>
<evidence type="ECO:0000259" key="3">
    <source>
        <dbReference type="PROSITE" id="PS50893"/>
    </source>
</evidence>
<feature type="domain" description="ABC transporter" evidence="3">
    <location>
        <begin position="2"/>
        <end position="226"/>
    </location>
</feature>
<dbReference type="EMBL" id="PIPV01000006">
    <property type="protein sequence ID" value="RUO53221.1"/>
    <property type="molecule type" value="Genomic_DNA"/>
</dbReference>
<proteinExistence type="predicted"/>
<evidence type="ECO:0000256" key="1">
    <source>
        <dbReference type="ARBA" id="ARBA00022741"/>
    </source>
</evidence>
<keyword evidence="1" id="KW-0547">Nucleotide-binding</keyword>
<reference evidence="5" key="1">
    <citation type="journal article" date="2018" name="Front. Microbiol.">
        <title>Genome-Based Analysis Reveals the Taxonomy and Diversity of the Family Idiomarinaceae.</title>
        <authorList>
            <person name="Liu Y."/>
            <person name="Lai Q."/>
            <person name="Shao Z."/>
        </authorList>
    </citation>
    <scope>NUCLEOTIDE SEQUENCE [LARGE SCALE GENOMIC DNA]</scope>
    <source>
        <strain evidence="5">F23</strain>
    </source>
</reference>
<dbReference type="OrthoDB" id="5292475at2"/>
<dbReference type="PANTHER" id="PTHR42794:SF2">
    <property type="entry name" value="ABC TRANSPORTER ATP-BINDING PROTEIN"/>
    <property type="match status" value="1"/>
</dbReference>
<dbReference type="PROSITE" id="PS50893">
    <property type="entry name" value="ABC_TRANSPORTER_2"/>
    <property type="match status" value="1"/>
</dbReference>
<dbReference type="SMART" id="SM00382">
    <property type="entry name" value="AAA"/>
    <property type="match status" value="1"/>
</dbReference>
<dbReference type="InterPro" id="IPR027417">
    <property type="entry name" value="P-loop_NTPase"/>
</dbReference>
<dbReference type="CDD" id="cd03214">
    <property type="entry name" value="ABC_Iron-Siderophores_B12_Hemin"/>
    <property type="match status" value="1"/>
</dbReference>
<organism evidence="4 5">
    <name type="scientific">Idiomarina fontislapidosi</name>
    <dbReference type="NCBI Taxonomy" id="263723"/>
    <lineage>
        <taxon>Bacteria</taxon>
        <taxon>Pseudomonadati</taxon>
        <taxon>Pseudomonadota</taxon>
        <taxon>Gammaproteobacteria</taxon>
        <taxon>Alteromonadales</taxon>
        <taxon>Idiomarinaceae</taxon>
        <taxon>Idiomarina</taxon>
    </lineage>
</organism>
<keyword evidence="5" id="KW-1185">Reference proteome</keyword>
<name>A0A432XXB8_9GAMM</name>
<evidence type="ECO:0000313" key="4">
    <source>
        <dbReference type="EMBL" id="RUO53221.1"/>
    </source>
</evidence>
<dbReference type="GO" id="GO:0016887">
    <property type="term" value="F:ATP hydrolysis activity"/>
    <property type="evidence" value="ECO:0007669"/>
    <property type="project" value="InterPro"/>
</dbReference>
<dbReference type="InterPro" id="IPR017871">
    <property type="entry name" value="ABC_transporter-like_CS"/>
</dbReference>
<keyword evidence="2" id="KW-0067">ATP-binding</keyword>
<dbReference type="InterPro" id="IPR003439">
    <property type="entry name" value="ABC_transporter-like_ATP-bd"/>
</dbReference>
<dbReference type="InterPro" id="IPR003593">
    <property type="entry name" value="AAA+_ATPase"/>
</dbReference>
<evidence type="ECO:0000313" key="5">
    <source>
        <dbReference type="Proteomes" id="UP000287330"/>
    </source>
</evidence>
<dbReference type="PANTHER" id="PTHR42794">
    <property type="entry name" value="HEMIN IMPORT ATP-BINDING PROTEIN HMUV"/>
    <property type="match status" value="1"/>
</dbReference>
<sequence length="248" mass="27674">MLEIHNLSLVGITRPRLQGIELTLSQHQLVGVIGANGAGKSSLLRCIAAVEPRLEGEIRFNSRDWLSLSHRRRQQSLGYLPQTETPEWDIRIDELVNLTAQHSREQLDAHLRNYELLALRDRRVSQVSGGERQRALLARATITQPELLICDEPVSGLDVAHQLTMMQQLKTHAQGRGLVLVAIHDLALAARFCDQLLLMHDGQLVALGEPFEVLTEANLAHCFGVRAEWVCKTNGVGWIPTPLVTETD</sequence>
<evidence type="ECO:0000256" key="2">
    <source>
        <dbReference type="ARBA" id="ARBA00022840"/>
    </source>
</evidence>
<dbReference type="GO" id="GO:0005524">
    <property type="term" value="F:ATP binding"/>
    <property type="evidence" value="ECO:0007669"/>
    <property type="project" value="UniProtKB-KW"/>
</dbReference>
<dbReference type="AlphaFoldDB" id="A0A432XXB8"/>
<accession>A0A432XXB8</accession>
<gene>
    <name evidence="4" type="ORF">CWE25_08305</name>
</gene>
<dbReference type="Gene3D" id="3.40.50.300">
    <property type="entry name" value="P-loop containing nucleotide triphosphate hydrolases"/>
    <property type="match status" value="1"/>
</dbReference>
<dbReference type="Proteomes" id="UP000287330">
    <property type="component" value="Unassembled WGS sequence"/>
</dbReference>
<protein>
    <recommendedName>
        <fullName evidence="3">ABC transporter domain-containing protein</fullName>
    </recommendedName>
</protein>
<comment type="caution">
    <text evidence="4">The sequence shown here is derived from an EMBL/GenBank/DDBJ whole genome shotgun (WGS) entry which is preliminary data.</text>
</comment>